<feature type="domain" description="O-methyltransferase C-terminal" evidence="4">
    <location>
        <begin position="111"/>
        <end position="175"/>
    </location>
</feature>
<dbReference type="Pfam" id="PF00891">
    <property type="entry name" value="Methyltransf_2"/>
    <property type="match status" value="1"/>
</dbReference>
<evidence type="ECO:0000313" key="7">
    <source>
        <dbReference type="EnsemblPlants" id="Ma09_p20920.1"/>
    </source>
</evidence>
<dbReference type="InterPro" id="IPR036390">
    <property type="entry name" value="WH_DNA-bd_sf"/>
</dbReference>
<dbReference type="InterPro" id="IPR036388">
    <property type="entry name" value="WH-like_DNA-bd_sf"/>
</dbReference>
<dbReference type="Gene3D" id="1.10.10.10">
    <property type="entry name" value="Winged helix-like DNA-binding domain superfamily/Winged helix DNA-binding domain"/>
    <property type="match status" value="1"/>
</dbReference>
<accession>A0A804KLX7</accession>
<dbReference type="InterPro" id="IPR016461">
    <property type="entry name" value="COMT-like"/>
</dbReference>
<evidence type="ECO:0000256" key="3">
    <source>
        <dbReference type="ARBA" id="ARBA00022691"/>
    </source>
</evidence>
<name>A0A804KLX7_MUSAM</name>
<evidence type="ECO:0000313" key="8">
    <source>
        <dbReference type="Proteomes" id="UP000012960"/>
    </source>
</evidence>
<dbReference type="EMBL" id="HG996474">
    <property type="protein sequence ID" value="CAG1835944.1"/>
    <property type="molecule type" value="Genomic_DNA"/>
</dbReference>
<dbReference type="EnsemblPlants" id="Ma09_t20920.1">
    <property type="protein sequence ID" value="Ma09_p20920.1"/>
    <property type="gene ID" value="Ma09_g20920"/>
</dbReference>
<dbReference type="AlphaFoldDB" id="A0A804KLX7"/>
<dbReference type="Pfam" id="PF08100">
    <property type="entry name" value="Dimerisation"/>
    <property type="match status" value="1"/>
</dbReference>
<dbReference type="Gramene" id="Ma09_t20920.1">
    <property type="protein sequence ID" value="Ma09_p20920.1"/>
    <property type="gene ID" value="Ma09_g20920"/>
</dbReference>
<dbReference type="PANTHER" id="PTHR11746">
    <property type="entry name" value="O-METHYLTRANSFERASE"/>
    <property type="match status" value="1"/>
</dbReference>
<dbReference type="Proteomes" id="UP000012960">
    <property type="component" value="Unplaced"/>
</dbReference>
<dbReference type="GO" id="GO:0032259">
    <property type="term" value="P:methylation"/>
    <property type="evidence" value="ECO:0007669"/>
    <property type="project" value="UniProtKB-KW"/>
</dbReference>
<dbReference type="SMR" id="A0A804KLX7"/>
<evidence type="ECO:0000256" key="1">
    <source>
        <dbReference type="ARBA" id="ARBA00022603"/>
    </source>
</evidence>
<dbReference type="OrthoDB" id="1606438at2759"/>
<reference evidence="6" key="1">
    <citation type="submission" date="2021-03" db="EMBL/GenBank/DDBJ databases">
        <authorList>
            <consortium name="Genoscope - CEA"/>
            <person name="William W."/>
        </authorList>
    </citation>
    <scope>NUCLEOTIDE SEQUENCE</scope>
    <source>
        <strain evidence="6">Doubled-haploid Pahang</strain>
    </source>
</reference>
<evidence type="ECO:0000259" key="4">
    <source>
        <dbReference type="Pfam" id="PF00891"/>
    </source>
</evidence>
<dbReference type="FunFam" id="1.10.10.10:FF:000357">
    <property type="entry name" value="Caffeic acid 3-O-methyltransferase"/>
    <property type="match status" value="1"/>
</dbReference>
<keyword evidence="1" id="KW-0489">Methyltransferase</keyword>
<proteinExistence type="predicted"/>
<organism evidence="7 8">
    <name type="scientific">Musa acuminata subsp. malaccensis</name>
    <name type="common">Wild banana</name>
    <name type="synonym">Musa malaccensis</name>
    <dbReference type="NCBI Taxonomy" id="214687"/>
    <lineage>
        <taxon>Eukaryota</taxon>
        <taxon>Viridiplantae</taxon>
        <taxon>Streptophyta</taxon>
        <taxon>Embryophyta</taxon>
        <taxon>Tracheophyta</taxon>
        <taxon>Spermatophyta</taxon>
        <taxon>Magnoliopsida</taxon>
        <taxon>Liliopsida</taxon>
        <taxon>Zingiberales</taxon>
        <taxon>Musaceae</taxon>
        <taxon>Musa</taxon>
    </lineage>
</organism>
<evidence type="ECO:0000313" key="6">
    <source>
        <dbReference type="EMBL" id="CAG1835944.1"/>
    </source>
</evidence>
<evidence type="ECO:0000256" key="2">
    <source>
        <dbReference type="ARBA" id="ARBA00022679"/>
    </source>
</evidence>
<dbReference type="InterPro" id="IPR012967">
    <property type="entry name" value="COMT_dimerisation"/>
</dbReference>
<sequence>MASTNIQQLTLEEEAGMCALQLGSGYVLPFTLEAAIKLRLLDIFVKAGPGTMLSQVDIAAQLSTKNPQAATMVDRMLRLLATNSVISCTIQTIADGCPSRKYVHIPMKAAYQGVQRMMGHTNKNLLRVYSGFNDMEVLVDVNGIDGTSLQMITSRHRHVKGINYNLPHIITGRPTLIDIINWKV</sequence>
<dbReference type="OMA" id="GARPICK"/>
<dbReference type="InterPro" id="IPR029063">
    <property type="entry name" value="SAM-dependent_MTases_sf"/>
</dbReference>
<evidence type="ECO:0000259" key="5">
    <source>
        <dbReference type="Pfam" id="PF08100"/>
    </source>
</evidence>
<dbReference type="GO" id="GO:0008171">
    <property type="term" value="F:O-methyltransferase activity"/>
    <property type="evidence" value="ECO:0007669"/>
    <property type="project" value="InterPro"/>
</dbReference>
<dbReference type="Gene3D" id="3.40.50.150">
    <property type="entry name" value="Vaccinia Virus protein VP39"/>
    <property type="match status" value="1"/>
</dbReference>
<keyword evidence="3" id="KW-0949">S-adenosyl-L-methionine</keyword>
<feature type="domain" description="O-methyltransferase dimerisation" evidence="5">
    <location>
        <begin position="21"/>
        <end position="104"/>
    </location>
</feature>
<gene>
    <name evidence="6" type="ORF">GSMUA_239130.1</name>
</gene>
<dbReference type="GO" id="GO:0046983">
    <property type="term" value="F:protein dimerization activity"/>
    <property type="evidence" value="ECO:0007669"/>
    <property type="project" value="InterPro"/>
</dbReference>
<dbReference type="InterPro" id="IPR001077">
    <property type="entry name" value="COMT_C"/>
</dbReference>
<keyword evidence="2" id="KW-0808">Transferase</keyword>
<keyword evidence="8" id="KW-1185">Reference proteome</keyword>
<dbReference type="SUPFAM" id="SSF46785">
    <property type="entry name" value="Winged helix' DNA-binding domain"/>
    <property type="match status" value="1"/>
</dbReference>
<dbReference type="InParanoid" id="A0A804KLX7"/>
<protein>
    <submittedName>
        <fullName evidence="6">(wild Malaysian banana) hypothetical protein</fullName>
    </submittedName>
</protein>
<reference evidence="7" key="2">
    <citation type="submission" date="2021-05" db="UniProtKB">
        <authorList>
            <consortium name="EnsemblPlants"/>
        </authorList>
    </citation>
    <scope>IDENTIFICATION</scope>
    <source>
        <strain evidence="7">subsp. malaccensis</strain>
    </source>
</reference>